<dbReference type="HOGENOM" id="CLU_053024_2_2_1"/>
<accession>H2ZS00</accession>
<dbReference type="Pfam" id="PF03803">
    <property type="entry name" value="Scramblase"/>
    <property type="match status" value="1"/>
</dbReference>
<evidence type="ECO:0000313" key="13">
    <source>
        <dbReference type="Proteomes" id="UP000008672"/>
    </source>
</evidence>
<dbReference type="EMBL" id="AFYH01278446">
    <property type="status" value="NOT_ANNOTATED_CDS"/>
    <property type="molecule type" value="Genomic_DNA"/>
</dbReference>
<dbReference type="InterPro" id="IPR005552">
    <property type="entry name" value="Scramblase"/>
</dbReference>
<dbReference type="GeneTree" id="ENSGT00940000154435"/>
<evidence type="ECO:0000256" key="5">
    <source>
        <dbReference type="ARBA" id="ARBA00022692"/>
    </source>
</evidence>
<comment type="function">
    <text evidence="11">May mediate accelerated ATP-independent bidirectional transbilayer migration of phospholipids upon binding calcium ions that results in a loss of phospholipid asymmetry in the plasma membrane.</text>
</comment>
<sequence length="225" mass="25274">PLLPRTNLCLQLGCQLHPNLQACPPGLEYLTQIDQILIHQLSVEVFTGFEENSKFEIKNNLGQKVYFAAEENDCCNRSCCGSSRSFTIKVMDSTGRNVMVASRPLSCCLQVLEVQAPPGIPIGYVVQEWHPWLPMFTIQDERRVAVLKIVGPCNTCSYFSDVDFKVKALDGRSIVSKIRKQCTGLVRERTTNADDFGIQFPMDLDVKMKAVMVGACFLIDFILFK</sequence>
<evidence type="ECO:0000256" key="9">
    <source>
        <dbReference type="ARBA" id="ARBA00023139"/>
    </source>
</evidence>
<reference evidence="12" key="2">
    <citation type="submission" date="2025-08" db="UniProtKB">
        <authorList>
            <consortium name="Ensembl"/>
        </authorList>
    </citation>
    <scope>IDENTIFICATION</scope>
</reference>
<dbReference type="PANTHER" id="PTHR23248">
    <property type="entry name" value="PHOSPHOLIPID SCRAMBLASE-RELATED"/>
    <property type="match status" value="1"/>
</dbReference>
<dbReference type="GO" id="GO:0005886">
    <property type="term" value="C:plasma membrane"/>
    <property type="evidence" value="ECO:0007669"/>
    <property type="project" value="TreeGrafter"/>
</dbReference>
<keyword evidence="13" id="KW-1185">Reference proteome</keyword>
<evidence type="ECO:0000256" key="10">
    <source>
        <dbReference type="ARBA" id="ARBA00023288"/>
    </source>
</evidence>
<dbReference type="OMA" id="TRNCWEA"/>
<keyword evidence="9 11" id="KW-0564">Palmitate</keyword>
<dbReference type="AlphaFoldDB" id="H2ZS00"/>
<evidence type="ECO:0000256" key="6">
    <source>
        <dbReference type="ARBA" id="ARBA00022837"/>
    </source>
</evidence>
<dbReference type="InParanoid" id="H2ZS00"/>
<keyword evidence="8" id="KW-0472">Membrane</keyword>
<keyword evidence="5" id="KW-0812">Transmembrane</keyword>
<reference evidence="12" key="3">
    <citation type="submission" date="2025-09" db="UniProtKB">
        <authorList>
            <consortium name="Ensembl"/>
        </authorList>
    </citation>
    <scope>IDENTIFICATION</scope>
</reference>
<dbReference type="eggNOG" id="KOG0621">
    <property type="taxonomic scope" value="Eukaryota"/>
</dbReference>
<reference evidence="13" key="1">
    <citation type="submission" date="2011-08" db="EMBL/GenBank/DDBJ databases">
        <title>The draft genome of Latimeria chalumnae.</title>
        <authorList>
            <person name="Di Palma F."/>
            <person name="Alfoldi J."/>
            <person name="Johnson J."/>
            <person name="Berlin A."/>
            <person name="Gnerre S."/>
            <person name="Jaffe D."/>
            <person name="MacCallum I."/>
            <person name="Young S."/>
            <person name="Walker B.J."/>
            <person name="Lander E."/>
            <person name="Lindblad-Toh K."/>
        </authorList>
    </citation>
    <scope>NUCLEOTIDE SEQUENCE [LARGE SCALE GENOMIC DNA]</scope>
    <source>
        <strain evidence="13">Wild caught</strain>
    </source>
</reference>
<comment type="subcellular location">
    <subcellularLocation>
        <location evidence="2">Membrane</location>
        <topology evidence="2">Single-pass type II membrane protein</topology>
    </subcellularLocation>
</comment>
<proteinExistence type="inferred from homology"/>
<dbReference type="PANTHER" id="PTHR23248:SF38">
    <property type="entry name" value="PHOSPHOLIPID SCRAMBLASE 1"/>
    <property type="match status" value="1"/>
</dbReference>
<dbReference type="Proteomes" id="UP000008672">
    <property type="component" value="Unassembled WGS sequence"/>
</dbReference>
<dbReference type="Ensembl" id="ENSLACT00000000173.1">
    <property type="protein sequence ID" value="ENSLACP00000000171.1"/>
    <property type="gene ID" value="ENSLACG00000000154.1"/>
</dbReference>
<name>H2ZS00_LATCH</name>
<comment type="cofactor">
    <cofactor evidence="1 11">
        <name>Ca(2+)</name>
        <dbReference type="ChEBI" id="CHEBI:29108"/>
    </cofactor>
</comment>
<evidence type="ECO:0000256" key="11">
    <source>
        <dbReference type="RuleBase" id="RU363116"/>
    </source>
</evidence>
<evidence type="ECO:0000256" key="4">
    <source>
        <dbReference type="ARBA" id="ARBA00022553"/>
    </source>
</evidence>
<organism evidence="12 13">
    <name type="scientific">Latimeria chalumnae</name>
    <name type="common">Coelacanth</name>
    <dbReference type="NCBI Taxonomy" id="7897"/>
    <lineage>
        <taxon>Eukaryota</taxon>
        <taxon>Metazoa</taxon>
        <taxon>Chordata</taxon>
        <taxon>Craniata</taxon>
        <taxon>Vertebrata</taxon>
        <taxon>Euteleostomi</taxon>
        <taxon>Coelacanthiformes</taxon>
        <taxon>Coelacanthidae</taxon>
        <taxon>Latimeria</taxon>
    </lineage>
</organism>
<evidence type="ECO:0000256" key="2">
    <source>
        <dbReference type="ARBA" id="ARBA00004606"/>
    </source>
</evidence>
<dbReference type="GO" id="GO:0017128">
    <property type="term" value="F:phospholipid scramblase activity"/>
    <property type="evidence" value="ECO:0007669"/>
    <property type="project" value="InterPro"/>
</dbReference>
<evidence type="ECO:0000256" key="7">
    <source>
        <dbReference type="ARBA" id="ARBA00022989"/>
    </source>
</evidence>
<evidence type="ECO:0000256" key="3">
    <source>
        <dbReference type="ARBA" id="ARBA00005350"/>
    </source>
</evidence>
<protein>
    <recommendedName>
        <fullName evidence="11">Phospholipid scramblase</fullName>
    </recommendedName>
</protein>
<keyword evidence="6 11" id="KW-0106">Calcium</keyword>
<keyword evidence="10 11" id="KW-0449">Lipoprotein</keyword>
<evidence type="ECO:0000313" key="12">
    <source>
        <dbReference type="Ensembl" id="ENSLACP00000000171.1"/>
    </source>
</evidence>
<comment type="similarity">
    <text evidence="3 11">Belongs to the phospholipid scramblase family.</text>
</comment>
<keyword evidence="4" id="KW-0597">Phosphoprotein</keyword>
<keyword evidence="7" id="KW-1133">Transmembrane helix</keyword>
<evidence type="ECO:0000256" key="8">
    <source>
        <dbReference type="ARBA" id="ARBA00023136"/>
    </source>
</evidence>
<evidence type="ECO:0000256" key="1">
    <source>
        <dbReference type="ARBA" id="ARBA00001913"/>
    </source>
</evidence>